<dbReference type="PRINTS" id="PR00704">
    <property type="entry name" value="CALPAIN"/>
</dbReference>
<dbReference type="Proteomes" id="UP000039865">
    <property type="component" value="Unassembled WGS sequence"/>
</dbReference>
<evidence type="ECO:0000256" key="1">
    <source>
        <dbReference type="ARBA" id="ARBA00007623"/>
    </source>
</evidence>
<dbReference type="PANTHER" id="PTHR10183">
    <property type="entry name" value="CALPAIN"/>
    <property type="match status" value="1"/>
</dbReference>
<keyword evidence="7" id="KW-0732">Signal</keyword>
<evidence type="ECO:0000313" key="10">
    <source>
        <dbReference type="Proteomes" id="UP000039865"/>
    </source>
</evidence>
<dbReference type="SUPFAM" id="SSF54001">
    <property type="entry name" value="Cysteine proteinases"/>
    <property type="match status" value="1"/>
</dbReference>
<evidence type="ECO:0000256" key="7">
    <source>
        <dbReference type="SAM" id="SignalP"/>
    </source>
</evidence>
<dbReference type="SMART" id="SM00230">
    <property type="entry name" value="CysPc"/>
    <property type="match status" value="1"/>
</dbReference>
<dbReference type="InterPro" id="IPR001300">
    <property type="entry name" value="Peptidase_C2_calpain_cat"/>
</dbReference>
<evidence type="ECO:0000256" key="2">
    <source>
        <dbReference type="ARBA" id="ARBA00022670"/>
    </source>
</evidence>
<accession>A0A078AKF8</accession>
<evidence type="ECO:0000256" key="6">
    <source>
        <dbReference type="PROSITE-ProRule" id="PRU00239"/>
    </source>
</evidence>
<evidence type="ECO:0000256" key="4">
    <source>
        <dbReference type="ARBA" id="ARBA00022807"/>
    </source>
</evidence>
<feature type="active site" evidence="5 6">
    <location>
        <position position="283"/>
    </location>
</feature>
<reference evidence="9 10" key="1">
    <citation type="submission" date="2014-06" db="EMBL/GenBank/DDBJ databases">
        <authorList>
            <person name="Swart Estienne"/>
        </authorList>
    </citation>
    <scope>NUCLEOTIDE SEQUENCE [LARGE SCALE GENOMIC DNA]</scope>
    <source>
        <strain evidence="9 10">130c</strain>
    </source>
</reference>
<keyword evidence="10" id="KW-1185">Reference proteome</keyword>
<dbReference type="GO" id="GO:0006508">
    <property type="term" value="P:proteolysis"/>
    <property type="evidence" value="ECO:0007669"/>
    <property type="project" value="UniProtKB-KW"/>
</dbReference>
<dbReference type="EMBL" id="CCKQ01011161">
    <property type="protein sequence ID" value="CDW82699.1"/>
    <property type="molecule type" value="Genomic_DNA"/>
</dbReference>
<organism evidence="9 10">
    <name type="scientific">Stylonychia lemnae</name>
    <name type="common">Ciliate</name>
    <dbReference type="NCBI Taxonomy" id="5949"/>
    <lineage>
        <taxon>Eukaryota</taxon>
        <taxon>Sar</taxon>
        <taxon>Alveolata</taxon>
        <taxon>Ciliophora</taxon>
        <taxon>Intramacronucleata</taxon>
        <taxon>Spirotrichea</taxon>
        <taxon>Stichotrichia</taxon>
        <taxon>Sporadotrichida</taxon>
        <taxon>Oxytrichidae</taxon>
        <taxon>Stylonychinae</taxon>
        <taxon>Stylonychia</taxon>
    </lineage>
</organism>
<dbReference type="OrthoDB" id="424753at2759"/>
<dbReference type="PANTHER" id="PTHR10183:SF379">
    <property type="entry name" value="CALPAIN-5"/>
    <property type="match status" value="1"/>
</dbReference>
<dbReference type="InterPro" id="IPR038765">
    <property type="entry name" value="Papain-like_cys_pep_sf"/>
</dbReference>
<dbReference type="InParanoid" id="A0A078AKF8"/>
<comment type="similarity">
    <text evidence="1">Belongs to the peptidase C2 family.</text>
</comment>
<dbReference type="Gene3D" id="3.90.70.10">
    <property type="entry name" value="Cysteine proteinases"/>
    <property type="match status" value="1"/>
</dbReference>
<keyword evidence="2 6" id="KW-0645">Protease</keyword>
<keyword evidence="3 6" id="KW-0378">Hydrolase</keyword>
<feature type="active site" evidence="5 6">
    <location>
        <position position="127"/>
    </location>
</feature>
<protein>
    <submittedName>
        <fullName evidence="9">Calpain family cysteine protease containing protein</fullName>
    </submittedName>
</protein>
<name>A0A078AKF8_STYLE</name>
<dbReference type="GO" id="GO:0004198">
    <property type="term" value="F:calcium-dependent cysteine-type endopeptidase activity"/>
    <property type="evidence" value="ECO:0007669"/>
    <property type="project" value="InterPro"/>
</dbReference>
<dbReference type="PROSITE" id="PS50203">
    <property type="entry name" value="CALPAIN_CAT"/>
    <property type="match status" value="1"/>
</dbReference>
<dbReference type="AlphaFoldDB" id="A0A078AKF8"/>
<feature type="domain" description="Calpain catalytic" evidence="8">
    <location>
        <begin position="65"/>
        <end position="372"/>
    </location>
</feature>
<proteinExistence type="inferred from homology"/>
<feature type="active site" evidence="5 6">
    <location>
        <position position="309"/>
    </location>
</feature>
<dbReference type="Pfam" id="PF00648">
    <property type="entry name" value="Peptidase_C2"/>
    <property type="match status" value="1"/>
</dbReference>
<feature type="signal peptide" evidence="7">
    <location>
        <begin position="1"/>
        <end position="19"/>
    </location>
</feature>
<gene>
    <name evidence="9" type="primary">Contig13096.g13961</name>
    <name evidence="9" type="ORF">STYLEM_11732</name>
</gene>
<feature type="chain" id="PRO_5001729567" evidence="7">
    <location>
        <begin position="20"/>
        <end position="644"/>
    </location>
</feature>
<evidence type="ECO:0000259" key="8">
    <source>
        <dbReference type="PROSITE" id="PS50203"/>
    </source>
</evidence>
<evidence type="ECO:0000256" key="5">
    <source>
        <dbReference type="PIRSR" id="PIRSR622684-1"/>
    </source>
</evidence>
<keyword evidence="4 6" id="KW-0788">Thiol protease</keyword>
<dbReference type="InterPro" id="IPR022684">
    <property type="entry name" value="Calpain_cysteine_protease"/>
</dbReference>
<evidence type="ECO:0000256" key="3">
    <source>
        <dbReference type="ARBA" id="ARBA00022801"/>
    </source>
</evidence>
<sequence length="644" mass="71821">MKVSYSVILLVIGISIVTASQSILQKLIKTLPQSQQVIKSCTTAIDRSKAALPNYKNIVTTYANIWNDATFPADRSSIQWSGKYTYYALDSFIDSKWKRLNNLCLNCTLFGSADYLSDIAQGALGDCYFLSTATAFAELNSRFEKIFVNPQKNLAGLYAFNVFIRGIPQIVIVDDSIPVGENGKDPVFAGIGNDNSIWGPLLEKAWAKTNANYERIEGGNTNEALCFLQNIPATQMLLEQFNKATLWTKISVADSKNWIITLNTPQSRNQNQDLCKFNLACAHSYSLLSVKTVYNKDRSQQVNLFKIRNPWRKDKEFQGSYKDGSSLWLTEGADGKNYAEQAGLVIADDGVFYMTMDEVLITFVLLEIGEYQENFITSWYDKRNDLTSNANSPSLYKFTLTEATPMYIRAIAYPSRMYPISCKSGQAYLRLALEDASGKRISQIYTNEDSLQFISLVDTPLAAGNYTLKFYPEWTTNHVKDYGIIINAPKNIVITDSLNRTSRLTAHDISSKQLQSKVRATVQQGNNETKSTNQTKTILPDISKNESAYELTGNLDQDIVKIRNSISLNISNEENGLYLQGKQSSFSAGNDQCTVKNNNATGEDEISCGCILGPDTYPKECLLVLLTEVGEGYESSIQLSSSDL</sequence>
<evidence type="ECO:0000313" key="9">
    <source>
        <dbReference type="EMBL" id="CDW82699.1"/>
    </source>
</evidence>